<sequence length="104" mass="11601">MESLSTKASGFAISMRVPGAPKSTVIICRDSAHRLICEKLLKLPQVKGWEEIFLRTIARQSKLSLPQKRKLEAICDRHLRKCPNCNGWVMTDILFCCLGGGENG</sequence>
<dbReference type="Proteomes" id="UP000185860">
    <property type="component" value="Unassembled WGS sequence"/>
</dbReference>
<dbReference type="EMBL" id="MRCE01000026">
    <property type="protein sequence ID" value="OKH33798.1"/>
    <property type="molecule type" value="Genomic_DNA"/>
</dbReference>
<evidence type="ECO:0000313" key="1">
    <source>
        <dbReference type="EMBL" id="OKH33798.1"/>
    </source>
</evidence>
<gene>
    <name evidence="1" type="ORF">NIES2119_22065</name>
</gene>
<proteinExistence type="predicted"/>
<evidence type="ECO:0000313" key="2">
    <source>
        <dbReference type="Proteomes" id="UP000185860"/>
    </source>
</evidence>
<dbReference type="AlphaFoldDB" id="A0A1U7IB10"/>
<organism evidence="1 2">
    <name type="scientific">[Phormidium ambiguum] IAM M-71</name>
    <dbReference type="NCBI Taxonomy" id="454136"/>
    <lineage>
        <taxon>Bacteria</taxon>
        <taxon>Bacillati</taxon>
        <taxon>Cyanobacteriota</taxon>
        <taxon>Cyanophyceae</taxon>
        <taxon>Oscillatoriophycideae</taxon>
        <taxon>Aerosakkonematales</taxon>
        <taxon>Aerosakkonemataceae</taxon>
        <taxon>Floridanema</taxon>
    </lineage>
</organism>
<name>A0A1U7IB10_9CYAN</name>
<dbReference type="RefSeq" id="WP_073595657.1">
    <property type="nucleotide sequence ID" value="NZ_MRCE01000026.1"/>
</dbReference>
<comment type="caution">
    <text evidence="1">The sequence shown here is derived from an EMBL/GenBank/DDBJ whole genome shotgun (WGS) entry which is preliminary data.</text>
</comment>
<reference evidence="1 2" key="1">
    <citation type="submission" date="2016-11" db="EMBL/GenBank/DDBJ databases">
        <title>Draft Genome Sequences of Nine Cyanobacterial Strains from Diverse Habitats.</title>
        <authorList>
            <person name="Zhu T."/>
            <person name="Hou S."/>
            <person name="Lu X."/>
            <person name="Hess W.R."/>
        </authorList>
    </citation>
    <scope>NUCLEOTIDE SEQUENCE [LARGE SCALE GENOMIC DNA]</scope>
    <source>
        <strain evidence="1 2">IAM M-71</strain>
    </source>
</reference>
<protein>
    <submittedName>
        <fullName evidence="1">Uncharacterized protein</fullName>
    </submittedName>
</protein>
<accession>A0A1U7IB10</accession>